<name>A0A834HLY1_RHYFE</name>
<reference evidence="2" key="1">
    <citation type="submission" date="2020-08" db="EMBL/GenBank/DDBJ databases">
        <title>Genome sequencing and assembly of the red palm weevil Rhynchophorus ferrugineus.</title>
        <authorList>
            <person name="Dias G.B."/>
            <person name="Bergman C.M."/>
            <person name="Manee M."/>
        </authorList>
    </citation>
    <scope>NUCLEOTIDE SEQUENCE</scope>
    <source>
        <strain evidence="2">AA-2017</strain>
        <tissue evidence="2">Whole larva</tissue>
    </source>
</reference>
<sequence>MELLYMEALTDCRNRTERPSASQLLVTQAPWSPRKAFNAIFPAHKPRRHLKFRNYNINRCYYVANNAIMPHDSRTANVGPEGAVSPKFIDGDVGDTIGPTARQMRTSWTRLTKTLPRTPSICAGFSRASSPPTLHDPTVKLN</sequence>
<dbReference type="AlphaFoldDB" id="A0A834HLY1"/>
<evidence type="ECO:0000313" key="3">
    <source>
        <dbReference type="Proteomes" id="UP000625711"/>
    </source>
</evidence>
<dbReference type="Proteomes" id="UP000625711">
    <property type="component" value="Unassembled WGS sequence"/>
</dbReference>
<organism evidence="2 3">
    <name type="scientific">Rhynchophorus ferrugineus</name>
    <name type="common">Red palm weevil</name>
    <name type="synonym">Curculio ferrugineus</name>
    <dbReference type="NCBI Taxonomy" id="354439"/>
    <lineage>
        <taxon>Eukaryota</taxon>
        <taxon>Metazoa</taxon>
        <taxon>Ecdysozoa</taxon>
        <taxon>Arthropoda</taxon>
        <taxon>Hexapoda</taxon>
        <taxon>Insecta</taxon>
        <taxon>Pterygota</taxon>
        <taxon>Neoptera</taxon>
        <taxon>Endopterygota</taxon>
        <taxon>Coleoptera</taxon>
        <taxon>Polyphaga</taxon>
        <taxon>Cucujiformia</taxon>
        <taxon>Curculionidae</taxon>
        <taxon>Dryophthorinae</taxon>
        <taxon>Rhynchophorus</taxon>
    </lineage>
</organism>
<gene>
    <name evidence="2" type="ORF">GWI33_003836</name>
</gene>
<feature type="region of interest" description="Disordered" evidence="1">
    <location>
        <begin position="122"/>
        <end position="142"/>
    </location>
</feature>
<evidence type="ECO:0000313" key="2">
    <source>
        <dbReference type="EMBL" id="KAF7262927.1"/>
    </source>
</evidence>
<evidence type="ECO:0000256" key="1">
    <source>
        <dbReference type="SAM" id="MobiDB-lite"/>
    </source>
</evidence>
<dbReference type="EMBL" id="JAACXV010023597">
    <property type="protein sequence ID" value="KAF7262927.1"/>
    <property type="molecule type" value="Genomic_DNA"/>
</dbReference>
<keyword evidence="3" id="KW-1185">Reference proteome</keyword>
<protein>
    <submittedName>
        <fullName evidence="2">Uncharacterized protein</fullName>
    </submittedName>
</protein>
<proteinExistence type="predicted"/>
<accession>A0A834HLY1</accession>
<comment type="caution">
    <text evidence="2">The sequence shown here is derived from an EMBL/GenBank/DDBJ whole genome shotgun (WGS) entry which is preliminary data.</text>
</comment>